<accession>A0AAD7B6W1</accession>
<proteinExistence type="predicted"/>
<keyword evidence="3" id="KW-1185">Reference proteome</keyword>
<gene>
    <name evidence="2" type="ORF">FB45DRAFT_874769</name>
</gene>
<protein>
    <submittedName>
        <fullName evidence="2">Uncharacterized protein</fullName>
    </submittedName>
</protein>
<evidence type="ECO:0000313" key="2">
    <source>
        <dbReference type="EMBL" id="KAJ7612543.1"/>
    </source>
</evidence>
<reference evidence="2" key="1">
    <citation type="submission" date="2023-03" db="EMBL/GenBank/DDBJ databases">
        <title>Massive genome expansion in bonnet fungi (Mycena s.s.) driven by repeated elements and novel gene families across ecological guilds.</title>
        <authorList>
            <consortium name="Lawrence Berkeley National Laboratory"/>
            <person name="Harder C.B."/>
            <person name="Miyauchi S."/>
            <person name="Viragh M."/>
            <person name="Kuo A."/>
            <person name="Thoen E."/>
            <person name="Andreopoulos B."/>
            <person name="Lu D."/>
            <person name="Skrede I."/>
            <person name="Drula E."/>
            <person name="Henrissat B."/>
            <person name="Morin E."/>
            <person name="Kohler A."/>
            <person name="Barry K."/>
            <person name="LaButti K."/>
            <person name="Morin E."/>
            <person name="Salamov A."/>
            <person name="Lipzen A."/>
            <person name="Mereny Z."/>
            <person name="Hegedus B."/>
            <person name="Baldrian P."/>
            <person name="Stursova M."/>
            <person name="Weitz H."/>
            <person name="Taylor A."/>
            <person name="Grigoriev I.V."/>
            <person name="Nagy L.G."/>
            <person name="Martin F."/>
            <person name="Kauserud H."/>
        </authorList>
    </citation>
    <scope>NUCLEOTIDE SEQUENCE</scope>
    <source>
        <strain evidence="2">9284</strain>
    </source>
</reference>
<name>A0AAD7B6W1_9AGAR</name>
<dbReference type="Proteomes" id="UP001221142">
    <property type="component" value="Unassembled WGS sequence"/>
</dbReference>
<evidence type="ECO:0000256" key="1">
    <source>
        <dbReference type="SAM" id="MobiDB-lite"/>
    </source>
</evidence>
<dbReference type="EMBL" id="JARKIF010000030">
    <property type="protein sequence ID" value="KAJ7612543.1"/>
    <property type="molecule type" value="Genomic_DNA"/>
</dbReference>
<dbReference type="AlphaFoldDB" id="A0AAD7B6W1"/>
<evidence type="ECO:0000313" key="3">
    <source>
        <dbReference type="Proteomes" id="UP001221142"/>
    </source>
</evidence>
<feature type="region of interest" description="Disordered" evidence="1">
    <location>
        <begin position="55"/>
        <end position="76"/>
    </location>
</feature>
<organism evidence="2 3">
    <name type="scientific">Roridomyces roridus</name>
    <dbReference type="NCBI Taxonomy" id="1738132"/>
    <lineage>
        <taxon>Eukaryota</taxon>
        <taxon>Fungi</taxon>
        <taxon>Dikarya</taxon>
        <taxon>Basidiomycota</taxon>
        <taxon>Agaricomycotina</taxon>
        <taxon>Agaricomycetes</taxon>
        <taxon>Agaricomycetidae</taxon>
        <taxon>Agaricales</taxon>
        <taxon>Marasmiineae</taxon>
        <taxon>Mycenaceae</taxon>
        <taxon>Roridomyces</taxon>
    </lineage>
</organism>
<comment type="caution">
    <text evidence="2">The sequence shown here is derived from an EMBL/GenBank/DDBJ whole genome shotgun (WGS) entry which is preliminary data.</text>
</comment>
<sequence>MSSVFFLQNHTASPLPRSFNLEFGSLSLHKKTHNLDDRGGDRPAKRLKIAPTAPRPRVPVSSMIHGHRRRHGLPSPHEILLDTKGVVLDLNGVGRGGRSMNK</sequence>